<dbReference type="AlphaFoldDB" id="A0A0L8FMR6"/>
<dbReference type="STRING" id="37653.A0A0L8FMR6"/>
<evidence type="ECO:0000313" key="1">
    <source>
        <dbReference type="EMBL" id="KOF66001.1"/>
    </source>
</evidence>
<protein>
    <submittedName>
        <fullName evidence="1">Uncharacterized protein</fullName>
    </submittedName>
</protein>
<accession>A0A0L8FMR6</accession>
<sequence length="121" mass="13884">MQEAIANMKENALKSQLASRSLAGAACEELEDEGRFLMPSTSSLSRNIRRWRQKEDKVPPIPISRIVYVISEEFTCLQNREKVLLYDNGVEDENRILIFGTTEGLHDQEIYKTWACDGTFK</sequence>
<proteinExistence type="predicted"/>
<reference evidence="1" key="1">
    <citation type="submission" date="2015-07" db="EMBL/GenBank/DDBJ databases">
        <title>MeaNS - Measles Nucleotide Surveillance Program.</title>
        <authorList>
            <person name="Tran T."/>
            <person name="Druce J."/>
        </authorList>
    </citation>
    <scope>NUCLEOTIDE SEQUENCE</scope>
    <source>
        <strain evidence="1">UCB-OBI-ISO-001</strain>
        <tissue evidence="1">Gonad</tissue>
    </source>
</reference>
<gene>
    <name evidence="1" type="ORF">OCBIM_22013783mg</name>
</gene>
<organism evidence="1">
    <name type="scientific">Octopus bimaculoides</name>
    <name type="common">California two-spotted octopus</name>
    <dbReference type="NCBI Taxonomy" id="37653"/>
    <lineage>
        <taxon>Eukaryota</taxon>
        <taxon>Metazoa</taxon>
        <taxon>Spiralia</taxon>
        <taxon>Lophotrochozoa</taxon>
        <taxon>Mollusca</taxon>
        <taxon>Cephalopoda</taxon>
        <taxon>Coleoidea</taxon>
        <taxon>Octopodiformes</taxon>
        <taxon>Octopoda</taxon>
        <taxon>Incirrata</taxon>
        <taxon>Octopodidae</taxon>
        <taxon>Octopus</taxon>
    </lineage>
</organism>
<name>A0A0L8FMR6_OCTBM</name>
<dbReference type="EMBL" id="KQ428662">
    <property type="protein sequence ID" value="KOF66001.1"/>
    <property type="molecule type" value="Genomic_DNA"/>
</dbReference>
<feature type="non-terminal residue" evidence="1">
    <location>
        <position position="121"/>
    </location>
</feature>